<evidence type="ECO:0000256" key="1">
    <source>
        <dbReference type="ARBA" id="ARBA00004651"/>
    </source>
</evidence>
<protein>
    <recommendedName>
        <fullName evidence="8">MotA/TolQ/ExbB proton channel domain-containing protein</fullName>
    </recommendedName>
</protein>
<dbReference type="EMBL" id="MFFM01000034">
    <property type="protein sequence ID" value="OGF12256.1"/>
    <property type="molecule type" value="Genomic_DNA"/>
</dbReference>
<dbReference type="AlphaFoldDB" id="A0A1F5RCR5"/>
<evidence type="ECO:0000256" key="3">
    <source>
        <dbReference type="ARBA" id="ARBA00022692"/>
    </source>
</evidence>
<keyword evidence="4 7" id="KW-1133">Transmembrane helix</keyword>
<evidence type="ECO:0000313" key="9">
    <source>
        <dbReference type="EMBL" id="OGF12256.1"/>
    </source>
</evidence>
<feature type="transmembrane region" description="Helical" evidence="7">
    <location>
        <begin position="116"/>
        <end position="143"/>
    </location>
</feature>
<name>A0A1F5RCR5_9BACT</name>
<evidence type="ECO:0000313" key="10">
    <source>
        <dbReference type="Proteomes" id="UP000177230"/>
    </source>
</evidence>
<evidence type="ECO:0000256" key="2">
    <source>
        <dbReference type="ARBA" id="ARBA00022475"/>
    </source>
</evidence>
<evidence type="ECO:0000259" key="8">
    <source>
        <dbReference type="Pfam" id="PF01618"/>
    </source>
</evidence>
<dbReference type="Pfam" id="PF01618">
    <property type="entry name" value="MotA_ExbB"/>
    <property type="match status" value="1"/>
</dbReference>
<gene>
    <name evidence="9" type="ORF">A2024_04170</name>
</gene>
<comment type="similarity">
    <text evidence="6">Belongs to the exbB/tolQ family.</text>
</comment>
<evidence type="ECO:0000256" key="7">
    <source>
        <dbReference type="SAM" id="Phobius"/>
    </source>
</evidence>
<keyword evidence="3 7" id="KW-0812">Transmembrane</keyword>
<feature type="domain" description="MotA/TolQ/ExbB proton channel" evidence="8">
    <location>
        <begin position="96"/>
        <end position="196"/>
    </location>
</feature>
<dbReference type="InterPro" id="IPR050790">
    <property type="entry name" value="ExbB/TolQ_transport"/>
</dbReference>
<evidence type="ECO:0000256" key="4">
    <source>
        <dbReference type="ARBA" id="ARBA00022989"/>
    </source>
</evidence>
<dbReference type="GO" id="GO:0005886">
    <property type="term" value="C:plasma membrane"/>
    <property type="evidence" value="ECO:0007669"/>
    <property type="project" value="UniProtKB-SubCell"/>
</dbReference>
<dbReference type="PANTHER" id="PTHR30625:SF3">
    <property type="entry name" value="TOL-PAL SYSTEM PROTEIN TOLQ"/>
    <property type="match status" value="1"/>
</dbReference>
<dbReference type="Proteomes" id="UP000177230">
    <property type="component" value="Unassembled WGS sequence"/>
</dbReference>
<dbReference type="InterPro" id="IPR002898">
    <property type="entry name" value="MotA_ExbB_proton_chnl"/>
</dbReference>
<sequence length="215" mass="23296">MIFGYDIFTGIIMIGLLLVSVFSWTVIIYKRRSLNNIAQANRKFMEKFKQRKTFDDAFASSHPASPLFLILAEGLAEAQRLSGGQKLSFPLEVLPNIQAAMDRAIGDQVEAISRRLITLATIANVAPLIGLLGTVWGIMVAFVDIKNFGSTSIQVVAPGIAEALVTTIAGLVVAIPASIAFNAFNSRIRHMAGQMENLSSEFLGDLRVHSVFGGK</sequence>
<feature type="transmembrane region" description="Helical" evidence="7">
    <location>
        <begin position="163"/>
        <end position="184"/>
    </location>
</feature>
<comment type="caution">
    <text evidence="9">The sequence shown here is derived from an EMBL/GenBank/DDBJ whole genome shotgun (WGS) entry which is preliminary data.</text>
</comment>
<evidence type="ECO:0000256" key="5">
    <source>
        <dbReference type="ARBA" id="ARBA00023136"/>
    </source>
</evidence>
<dbReference type="GO" id="GO:0017038">
    <property type="term" value="P:protein import"/>
    <property type="evidence" value="ECO:0007669"/>
    <property type="project" value="TreeGrafter"/>
</dbReference>
<evidence type="ECO:0000256" key="6">
    <source>
        <dbReference type="RuleBase" id="RU004057"/>
    </source>
</evidence>
<reference evidence="9 10" key="1">
    <citation type="journal article" date="2016" name="Nat. Commun.">
        <title>Thousands of microbial genomes shed light on interconnected biogeochemical processes in an aquifer system.</title>
        <authorList>
            <person name="Anantharaman K."/>
            <person name="Brown C.T."/>
            <person name="Hug L.A."/>
            <person name="Sharon I."/>
            <person name="Castelle C.J."/>
            <person name="Probst A.J."/>
            <person name="Thomas B.C."/>
            <person name="Singh A."/>
            <person name="Wilkins M.J."/>
            <person name="Karaoz U."/>
            <person name="Brodie E.L."/>
            <person name="Williams K.H."/>
            <person name="Hubbard S.S."/>
            <person name="Banfield J.F."/>
        </authorList>
    </citation>
    <scope>NUCLEOTIDE SEQUENCE [LARGE SCALE GENOMIC DNA]</scope>
</reference>
<keyword evidence="2" id="KW-1003">Cell membrane</keyword>
<accession>A0A1F5RCR5</accession>
<keyword evidence="6" id="KW-0813">Transport</keyword>
<keyword evidence="6" id="KW-0653">Protein transport</keyword>
<organism evidence="9 10">
    <name type="scientific">Candidatus Edwardsbacteria bacterium GWF2_54_11</name>
    <dbReference type="NCBI Taxonomy" id="1817851"/>
    <lineage>
        <taxon>Bacteria</taxon>
        <taxon>Candidatus Edwardsiibacteriota</taxon>
    </lineage>
</organism>
<comment type="subcellular location">
    <subcellularLocation>
        <location evidence="1">Cell membrane</location>
        <topology evidence="1">Multi-pass membrane protein</topology>
    </subcellularLocation>
    <subcellularLocation>
        <location evidence="6">Membrane</location>
        <topology evidence="6">Multi-pass membrane protein</topology>
    </subcellularLocation>
</comment>
<keyword evidence="5 7" id="KW-0472">Membrane</keyword>
<feature type="transmembrane region" description="Helical" evidence="7">
    <location>
        <begin position="6"/>
        <end position="29"/>
    </location>
</feature>
<proteinExistence type="inferred from homology"/>
<dbReference type="PANTHER" id="PTHR30625">
    <property type="entry name" value="PROTEIN TOLQ"/>
    <property type="match status" value="1"/>
</dbReference>